<feature type="transmembrane region" description="Helical" evidence="1">
    <location>
        <begin position="98"/>
        <end position="119"/>
    </location>
</feature>
<evidence type="ECO:0000256" key="1">
    <source>
        <dbReference type="SAM" id="Phobius"/>
    </source>
</evidence>
<feature type="transmembrane region" description="Helical" evidence="1">
    <location>
        <begin position="197"/>
        <end position="218"/>
    </location>
</feature>
<dbReference type="PANTHER" id="PTHR14969:SF13">
    <property type="entry name" value="AT30094P"/>
    <property type="match status" value="1"/>
</dbReference>
<dbReference type="PANTHER" id="PTHR14969">
    <property type="entry name" value="SPHINGOSINE-1-PHOSPHATE PHOSPHOHYDROLASE"/>
    <property type="match status" value="1"/>
</dbReference>
<keyword evidence="4" id="KW-1185">Reference proteome</keyword>
<keyword evidence="1" id="KW-0812">Transmembrane</keyword>
<protein>
    <recommendedName>
        <fullName evidence="2">Phosphatidic acid phosphatase type 2/haloperoxidase domain-containing protein</fullName>
    </recommendedName>
</protein>
<feature type="transmembrane region" description="Helical" evidence="1">
    <location>
        <begin position="169"/>
        <end position="191"/>
    </location>
</feature>
<dbReference type="SMART" id="SM00014">
    <property type="entry name" value="acidPPc"/>
    <property type="match status" value="1"/>
</dbReference>
<dbReference type="Proteomes" id="UP000824496">
    <property type="component" value="Chromosome"/>
</dbReference>
<dbReference type="CDD" id="cd03392">
    <property type="entry name" value="PAP2_like_2"/>
    <property type="match status" value="1"/>
</dbReference>
<dbReference type="InterPro" id="IPR000326">
    <property type="entry name" value="PAP2/HPO"/>
</dbReference>
<reference evidence="3 4" key="1">
    <citation type="submission" date="2021-08" db="EMBL/GenBank/DDBJ databases">
        <title>Whole genome sequence of novel Actinomyces species strain MAS-1.</title>
        <authorList>
            <person name="Saito M."/>
            <person name="Kuwahara N."/>
            <person name="Takizawa T."/>
            <person name="Gotouda H."/>
            <person name="Ochiai T."/>
        </authorList>
    </citation>
    <scope>NUCLEOTIDE SEQUENCE [LARGE SCALE GENOMIC DNA]</scope>
    <source>
        <strain evidence="3 4">MAS-1</strain>
    </source>
</reference>
<evidence type="ECO:0000313" key="4">
    <source>
        <dbReference type="Proteomes" id="UP000824496"/>
    </source>
</evidence>
<dbReference type="Pfam" id="PF01569">
    <property type="entry name" value="PAP2"/>
    <property type="match status" value="1"/>
</dbReference>
<dbReference type="SUPFAM" id="SSF48317">
    <property type="entry name" value="Acid phosphatase/Vanadium-dependent haloperoxidase"/>
    <property type="match status" value="1"/>
</dbReference>
<dbReference type="Gene3D" id="1.20.144.10">
    <property type="entry name" value="Phosphatidic acid phosphatase type 2/haloperoxidase"/>
    <property type="match status" value="2"/>
</dbReference>
<organism evidence="3 4">
    <name type="scientific">Actinomyces capricornis</name>
    <dbReference type="NCBI Taxonomy" id="2755559"/>
    <lineage>
        <taxon>Bacteria</taxon>
        <taxon>Bacillati</taxon>
        <taxon>Actinomycetota</taxon>
        <taxon>Actinomycetes</taxon>
        <taxon>Actinomycetales</taxon>
        <taxon>Actinomycetaceae</taxon>
        <taxon>Actinomyces</taxon>
    </lineage>
</organism>
<keyword evidence="1" id="KW-1133">Transmembrane helix</keyword>
<dbReference type="RefSeq" id="WP_223908435.1">
    <property type="nucleotide sequence ID" value="NZ_AP025017.1"/>
</dbReference>
<accession>A0ABN6K7H3</accession>
<feature type="domain" description="Phosphatidic acid phosphatase type 2/haloperoxidase" evidence="2">
    <location>
        <begin position="98"/>
        <end position="212"/>
    </location>
</feature>
<dbReference type="InterPro" id="IPR036938">
    <property type="entry name" value="PAP2/HPO_sf"/>
</dbReference>
<dbReference type="EMBL" id="AP025017">
    <property type="protein sequence ID" value="BDA65420.1"/>
    <property type="molecule type" value="Genomic_DNA"/>
</dbReference>
<evidence type="ECO:0000313" key="3">
    <source>
        <dbReference type="EMBL" id="BDA65420.1"/>
    </source>
</evidence>
<feature type="transmembrane region" description="Helical" evidence="1">
    <location>
        <begin position="69"/>
        <end position="91"/>
    </location>
</feature>
<name>A0ABN6K7H3_9ACTO</name>
<sequence length="240" mass="24947">MVRAHHLPATWRTARAKTLAVLAVIFLGLFSWLALSATHRSGPALYDQSVTDWAITVRTAPMTAIMDGFSALGSTPGLTILTLVCVPALVWAGRRTQAAGLALAMIGSSLLTVALKLLFGRERPSTHTLLGDPALTLSFPSGHSFNTAVFAGALACCVLLGGAGLLGRVLAVVAAVGTTAMVGASRVYLGYHWMTDVLAGWSLGVAWLCLVALAILWLQGRRYRPGEASAAGPAAQAAQS</sequence>
<feature type="transmembrane region" description="Helical" evidence="1">
    <location>
        <begin position="139"/>
        <end position="162"/>
    </location>
</feature>
<proteinExistence type="predicted"/>
<evidence type="ECO:0000259" key="2">
    <source>
        <dbReference type="SMART" id="SM00014"/>
    </source>
</evidence>
<gene>
    <name evidence="3" type="ORF">MANAM107_22540</name>
</gene>
<keyword evidence="1" id="KW-0472">Membrane</keyword>